<gene>
    <name evidence="5" type="ORF">SI8410_14018861</name>
</gene>
<keyword evidence="6" id="KW-1185">Reference proteome</keyword>
<keyword evidence="1" id="KW-0489">Methyltransferase</keyword>
<dbReference type="Gene3D" id="3.90.1410.10">
    <property type="entry name" value="set domain protein methyltransferase, domain 1"/>
    <property type="match status" value="1"/>
</dbReference>
<dbReference type="GO" id="GO:0032259">
    <property type="term" value="P:methylation"/>
    <property type="evidence" value="ECO:0007669"/>
    <property type="project" value="UniProtKB-KW"/>
</dbReference>
<dbReference type="Proteomes" id="UP000663760">
    <property type="component" value="Chromosome 14"/>
</dbReference>
<dbReference type="PANTHER" id="PTHR13271:SF103">
    <property type="entry name" value="N-METHYLTRANSFERASE DOMAIN AND SET DOMAIN CONTAINING PROTEIN-RELATED"/>
    <property type="match status" value="1"/>
</dbReference>
<dbReference type="Pfam" id="PF00856">
    <property type="entry name" value="SET"/>
    <property type="match status" value="1"/>
</dbReference>
<dbReference type="InterPro" id="IPR036464">
    <property type="entry name" value="Rubisco_LSMT_subst-bd_sf"/>
</dbReference>
<proteinExistence type="predicted"/>
<dbReference type="InterPro" id="IPR046341">
    <property type="entry name" value="SET_dom_sf"/>
</dbReference>
<dbReference type="PANTHER" id="PTHR13271">
    <property type="entry name" value="UNCHARACTERIZED PUTATIVE METHYLTRANSFERASE"/>
    <property type="match status" value="1"/>
</dbReference>
<dbReference type="OrthoDB" id="341421at2759"/>
<sequence length="517" mass="57529">MGECATVRLCLPSLADDDPLFSKKMKLLSARNLSSELQLRQGLTKEEVLIGLGRLVQCARILLLDEVEIYFVEGDDSGPFSPRNEIESLNLVLSAIDDSFEGTLGVAVEVLKFLKEATLEMIGKIGAQCTDYVISEESNSTVEELLIKWGKEQGVKTKLRIFHFEGAGRGAVASRDLDVGDIALEIPASLIICEELVYESEMFGILKNLDGISSETMMLLWTMKERHNPDSRFKVYFDTLPTEFRTGLSFGIHALAALEGTMLFEELVQAKEHLRHQYDALCPALCADHPNVFQSDMYTWDQFVWACELWYSNSMKIVFSDGKLRTCLVPIAGFLNHSLYPHVTRYGKVDPASDSLRLILSRPCDRGEQCFLSYGSFPSSHLVTFYGFLPRDMHRNPYDVIPLDFEDLVDKEGDQGPGVDGGWSTHMVRGTWLSKSKAPPNYGLPPPLLDHLRSRAVLEAALSIFSPMLEGIGADDIDRDGASWDVKLALDFVDLQRKIISSVVASSSLALQSLGPL</sequence>
<evidence type="ECO:0000259" key="4">
    <source>
        <dbReference type="PROSITE" id="PS50280"/>
    </source>
</evidence>
<reference evidence="5" key="1">
    <citation type="submission" date="2020-02" db="EMBL/GenBank/DDBJ databases">
        <authorList>
            <person name="Scholz U."/>
            <person name="Mascher M."/>
            <person name="Fiebig A."/>
        </authorList>
    </citation>
    <scope>NUCLEOTIDE SEQUENCE</scope>
</reference>
<dbReference type="InterPro" id="IPR050600">
    <property type="entry name" value="SETD3_SETD6_MTase"/>
</dbReference>
<dbReference type="GO" id="GO:0016279">
    <property type="term" value="F:protein-lysine N-methyltransferase activity"/>
    <property type="evidence" value="ECO:0007669"/>
    <property type="project" value="TreeGrafter"/>
</dbReference>
<protein>
    <recommendedName>
        <fullName evidence="4">SET domain-containing protein</fullName>
    </recommendedName>
</protein>
<evidence type="ECO:0000313" key="5">
    <source>
        <dbReference type="EMBL" id="CAA7408183.1"/>
    </source>
</evidence>
<evidence type="ECO:0000313" key="6">
    <source>
        <dbReference type="Proteomes" id="UP000663760"/>
    </source>
</evidence>
<dbReference type="FunFam" id="3.90.1410.10:FF:000011">
    <property type="entry name" value="Transcription factor, E2F and DP-related"/>
    <property type="match status" value="1"/>
</dbReference>
<name>A0A7I8LDU7_SPIIN</name>
<dbReference type="Gene3D" id="3.90.1420.10">
    <property type="entry name" value="Rubisco LSMT, substrate-binding domain"/>
    <property type="match status" value="1"/>
</dbReference>
<dbReference type="SUPFAM" id="SSF82199">
    <property type="entry name" value="SET domain"/>
    <property type="match status" value="1"/>
</dbReference>
<dbReference type="InterPro" id="IPR001214">
    <property type="entry name" value="SET_dom"/>
</dbReference>
<evidence type="ECO:0000256" key="3">
    <source>
        <dbReference type="ARBA" id="ARBA00022691"/>
    </source>
</evidence>
<evidence type="ECO:0000256" key="2">
    <source>
        <dbReference type="ARBA" id="ARBA00022679"/>
    </source>
</evidence>
<dbReference type="CDD" id="cd10527">
    <property type="entry name" value="SET_LSMT"/>
    <property type="match status" value="1"/>
</dbReference>
<feature type="domain" description="SET" evidence="4">
    <location>
        <begin position="157"/>
        <end position="375"/>
    </location>
</feature>
<organism evidence="5 6">
    <name type="scientific">Spirodela intermedia</name>
    <name type="common">Intermediate duckweed</name>
    <dbReference type="NCBI Taxonomy" id="51605"/>
    <lineage>
        <taxon>Eukaryota</taxon>
        <taxon>Viridiplantae</taxon>
        <taxon>Streptophyta</taxon>
        <taxon>Embryophyta</taxon>
        <taxon>Tracheophyta</taxon>
        <taxon>Spermatophyta</taxon>
        <taxon>Magnoliopsida</taxon>
        <taxon>Liliopsida</taxon>
        <taxon>Araceae</taxon>
        <taxon>Lemnoideae</taxon>
        <taxon>Spirodela</taxon>
    </lineage>
</organism>
<evidence type="ECO:0000256" key="1">
    <source>
        <dbReference type="ARBA" id="ARBA00022603"/>
    </source>
</evidence>
<accession>A0A7I8LDU7</accession>
<dbReference type="EMBL" id="LR746277">
    <property type="protein sequence ID" value="CAA7408183.1"/>
    <property type="molecule type" value="Genomic_DNA"/>
</dbReference>
<keyword evidence="3" id="KW-0949">S-adenosyl-L-methionine</keyword>
<dbReference type="AlphaFoldDB" id="A0A7I8LDU7"/>
<dbReference type="PROSITE" id="PS50280">
    <property type="entry name" value="SET"/>
    <property type="match status" value="1"/>
</dbReference>
<keyword evidence="2" id="KW-0808">Transferase</keyword>